<dbReference type="Proteomes" id="UP000532746">
    <property type="component" value="Unassembled WGS sequence"/>
</dbReference>
<comment type="caution">
    <text evidence="1">The sequence shown here is derived from an EMBL/GenBank/DDBJ whole genome shotgun (WGS) entry which is preliminary data.</text>
</comment>
<protein>
    <submittedName>
        <fullName evidence="1">Uncharacterized protein</fullName>
    </submittedName>
</protein>
<dbReference type="EMBL" id="JACHGG010000003">
    <property type="protein sequence ID" value="MBB6059619.1"/>
    <property type="molecule type" value="Genomic_DNA"/>
</dbReference>
<evidence type="ECO:0000313" key="1">
    <source>
        <dbReference type="EMBL" id="MBB6059619.1"/>
    </source>
</evidence>
<gene>
    <name evidence="1" type="ORF">HNQ93_002479</name>
</gene>
<name>A0A7W9WBA4_9BACT</name>
<keyword evidence="2" id="KW-1185">Reference proteome</keyword>
<evidence type="ECO:0000313" key="2">
    <source>
        <dbReference type="Proteomes" id="UP000532746"/>
    </source>
</evidence>
<proteinExistence type="predicted"/>
<sequence length="40" mass="4838">MMFVIIKMPIAVMMICSRSYFFEDVSYLLYFNDKLSYIIT</sequence>
<organism evidence="1 2">
    <name type="scientific">Hymenobacter luteus</name>
    <dbReference type="NCBI Taxonomy" id="1411122"/>
    <lineage>
        <taxon>Bacteria</taxon>
        <taxon>Pseudomonadati</taxon>
        <taxon>Bacteroidota</taxon>
        <taxon>Cytophagia</taxon>
        <taxon>Cytophagales</taxon>
        <taxon>Hymenobacteraceae</taxon>
        <taxon>Hymenobacter</taxon>
    </lineage>
</organism>
<dbReference type="AlphaFoldDB" id="A0A7W9WBA4"/>
<reference evidence="1 2" key="1">
    <citation type="submission" date="2020-08" db="EMBL/GenBank/DDBJ databases">
        <title>Genomic Encyclopedia of Type Strains, Phase IV (KMG-IV): sequencing the most valuable type-strain genomes for metagenomic binning, comparative biology and taxonomic classification.</title>
        <authorList>
            <person name="Goeker M."/>
        </authorList>
    </citation>
    <scope>NUCLEOTIDE SEQUENCE [LARGE SCALE GENOMIC DNA]</scope>
    <source>
        <strain evidence="1 2">DSM 26718</strain>
    </source>
</reference>
<accession>A0A7W9WBA4</accession>